<proteinExistence type="predicted"/>
<evidence type="ECO:0000313" key="3">
    <source>
        <dbReference type="EMBL" id="NEN77341.1"/>
    </source>
</evidence>
<dbReference type="AlphaFoldDB" id="A0A6P0HFG2"/>
<dbReference type="EMBL" id="JAAGXA010000002">
    <property type="protein sequence ID" value="NEN77341.1"/>
    <property type="molecule type" value="Genomic_DNA"/>
</dbReference>
<feature type="domain" description="Mce/MlaD" evidence="1">
    <location>
        <begin position="44"/>
        <end position="117"/>
    </location>
</feature>
<evidence type="ECO:0000313" key="4">
    <source>
        <dbReference type="Proteomes" id="UP000468687"/>
    </source>
</evidence>
<sequence length="340" mass="35558">MRRRHPTAFAERNRVVVAIVGILALAGVFLLTFNAAALPLIGGGRTYTAEFAEAGGLRAGNEVRVAGVRVGEVTGLELDGDVVEVTFRVKDVELGSETRAAVKVKTLLGQKYLAVEPAGRGDLDGTIPVSRTSTPFDVTAAFSQLSTTVGEIDTGQLEASFEALTTAFADTPEAVRATVTGLAELSRTVSSRDEELASLLEAAEQVTGTLASRNEELADLLTDGDLLLEELAARRATVSALLEGTTRLGEQLQGLVADNEATLAPALAQLDTVAEILTRNQEGLDASLARLGPYYRLLASATGNGRWVDAYVCGLYAADGSPHLDNDVERTCAPTAGGGS</sequence>
<organism evidence="3 4">
    <name type="scientific">Nocardioides zeae</name>
    <dbReference type="NCBI Taxonomy" id="1457234"/>
    <lineage>
        <taxon>Bacteria</taxon>
        <taxon>Bacillati</taxon>
        <taxon>Actinomycetota</taxon>
        <taxon>Actinomycetes</taxon>
        <taxon>Propionibacteriales</taxon>
        <taxon>Nocardioidaceae</taxon>
        <taxon>Nocardioides</taxon>
    </lineage>
</organism>
<dbReference type="InterPro" id="IPR052336">
    <property type="entry name" value="MlaD_Phospholipid_Transporter"/>
</dbReference>
<dbReference type="GO" id="GO:0005576">
    <property type="term" value="C:extracellular region"/>
    <property type="evidence" value="ECO:0007669"/>
    <property type="project" value="TreeGrafter"/>
</dbReference>
<dbReference type="PRINTS" id="PR01782">
    <property type="entry name" value="MCEVIRFACTOR"/>
</dbReference>
<dbReference type="InterPro" id="IPR003399">
    <property type="entry name" value="Mce/MlaD"/>
</dbReference>
<dbReference type="InterPro" id="IPR005693">
    <property type="entry name" value="Mce"/>
</dbReference>
<dbReference type="RefSeq" id="WP_163770719.1">
    <property type="nucleotide sequence ID" value="NZ_JAAGXA010000002.1"/>
</dbReference>
<evidence type="ECO:0000259" key="2">
    <source>
        <dbReference type="Pfam" id="PF11887"/>
    </source>
</evidence>
<protein>
    <submittedName>
        <fullName evidence="3">MCE family protein</fullName>
    </submittedName>
</protein>
<dbReference type="PANTHER" id="PTHR33371:SF18">
    <property type="entry name" value="MCE-FAMILY PROTEIN MCE3C"/>
    <property type="match status" value="1"/>
</dbReference>
<evidence type="ECO:0000259" key="1">
    <source>
        <dbReference type="Pfam" id="PF02470"/>
    </source>
</evidence>
<dbReference type="Pfam" id="PF11887">
    <property type="entry name" value="Mce4_CUP1"/>
    <property type="match status" value="1"/>
</dbReference>
<dbReference type="NCBIfam" id="TIGR00996">
    <property type="entry name" value="Mtu_fam_mce"/>
    <property type="match status" value="1"/>
</dbReference>
<dbReference type="Proteomes" id="UP000468687">
    <property type="component" value="Unassembled WGS sequence"/>
</dbReference>
<keyword evidence="4" id="KW-1185">Reference proteome</keyword>
<gene>
    <name evidence="3" type="ORF">G3T38_03525</name>
</gene>
<name>A0A6P0HFG2_9ACTN</name>
<dbReference type="Pfam" id="PF02470">
    <property type="entry name" value="MlaD"/>
    <property type="match status" value="1"/>
</dbReference>
<accession>A0A6P0HFG2</accession>
<reference evidence="3 4" key="1">
    <citation type="journal article" date="2014" name="Int. J. Syst. Evol. Microbiol.">
        <title>Nocardioides zeae sp. nov., isolated from the stem of Zea mays.</title>
        <authorList>
            <person name="Glaeser S.P."/>
            <person name="McInroy J.A."/>
            <person name="Busse H.J."/>
            <person name="Kampfer P."/>
        </authorList>
    </citation>
    <scope>NUCLEOTIDE SEQUENCE [LARGE SCALE GENOMIC DNA]</scope>
    <source>
        <strain evidence="3 4">JCM 30728</strain>
    </source>
</reference>
<comment type="caution">
    <text evidence="3">The sequence shown here is derived from an EMBL/GenBank/DDBJ whole genome shotgun (WGS) entry which is preliminary data.</text>
</comment>
<dbReference type="PANTHER" id="PTHR33371">
    <property type="entry name" value="INTERMEMBRANE PHOSPHOLIPID TRANSPORT SYSTEM BINDING PROTEIN MLAD-RELATED"/>
    <property type="match status" value="1"/>
</dbReference>
<feature type="domain" description="Mammalian cell entry C-terminal" evidence="2">
    <location>
        <begin position="125"/>
        <end position="305"/>
    </location>
</feature>
<dbReference type="InterPro" id="IPR024516">
    <property type="entry name" value="Mce_C"/>
</dbReference>